<dbReference type="EMBL" id="CM040981">
    <property type="protein sequence ID" value="MCJ8734532.1"/>
    <property type="molecule type" value="Genomic_DNA"/>
</dbReference>
<name>A0ACC5YFV1_9TELE</name>
<proteinExistence type="predicted"/>
<sequence>SLSLSLSLFFYISVVFQARRPVGILRIPSLTPVSAVLNICCGVFLNFKAEERKQCGIVACSNFQQIE</sequence>
<comment type="caution">
    <text evidence="1">The sequence shown here is derived from an EMBL/GenBank/DDBJ whole genome shotgun (WGS) entry which is preliminary data.</text>
</comment>
<evidence type="ECO:0000313" key="2">
    <source>
        <dbReference type="Proteomes" id="UP000830395"/>
    </source>
</evidence>
<organism evidence="1 2">
    <name type="scientific">Pangasius djambal</name>
    <dbReference type="NCBI Taxonomy" id="1691987"/>
    <lineage>
        <taxon>Eukaryota</taxon>
        <taxon>Metazoa</taxon>
        <taxon>Chordata</taxon>
        <taxon>Craniata</taxon>
        <taxon>Vertebrata</taxon>
        <taxon>Euteleostomi</taxon>
        <taxon>Actinopterygii</taxon>
        <taxon>Neopterygii</taxon>
        <taxon>Teleostei</taxon>
        <taxon>Ostariophysi</taxon>
        <taxon>Siluriformes</taxon>
        <taxon>Pangasiidae</taxon>
        <taxon>Pangasius</taxon>
    </lineage>
</organism>
<gene>
    <name evidence="1" type="ORF">PDJAM_G00236230</name>
</gene>
<evidence type="ECO:0000313" key="1">
    <source>
        <dbReference type="EMBL" id="MCJ8734532.1"/>
    </source>
</evidence>
<reference evidence="1" key="1">
    <citation type="submission" date="2020-02" db="EMBL/GenBank/DDBJ databases">
        <title>Genome sequencing of the panga catfish, Pangasius djambal.</title>
        <authorList>
            <person name="Wen M."/>
            <person name="Zahm M."/>
            <person name="Roques C."/>
            <person name="Cabau C."/>
            <person name="Klopp C."/>
            <person name="Donnadieu C."/>
            <person name="Jouanno E."/>
            <person name="Avarre J.-C."/>
            <person name="Campet M."/>
            <person name="Ha T."/>
            <person name="Dugue R."/>
            <person name="Lampietro C."/>
            <person name="Louis A."/>
            <person name="Herpin A."/>
            <person name="Echchiki A."/>
            <person name="Berthelot C."/>
            <person name="Parey E."/>
            <person name="Roest-Crollius H."/>
            <person name="Braasch I."/>
            <person name="Postlethwait J.H."/>
            <person name="Bobe J."/>
            <person name="Montfort J."/>
            <person name="Bouchez O."/>
            <person name="Begum T."/>
            <person name="Schartl M."/>
            <person name="Gustiano R."/>
            <person name="Guiguen Y."/>
        </authorList>
    </citation>
    <scope>NUCLEOTIDE SEQUENCE</scope>
    <source>
        <strain evidence="1">Pdj_M5554</strain>
    </source>
</reference>
<protein>
    <submittedName>
        <fullName evidence="1">Uncharacterized protein</fullName>
    </submittedName>
</protein>
<dbReference type="Proteomes" id="UP000830395">
    <property type="component" value="Chromosome 7"/>
</dbReference>
<keyword evidence="2" id="KW-1185">Reference proteome</keyword>
<accession>A0ACC5YFV1</accession>
<feature type="non-terminal residue" evidence="1">
    <location>
        <position position="1"/>
    </location>
</feature>